<evidence type="ECO:0000313" key="2">
    <source>
        <dbReference type="Proteomes" id="UP000242146"/>
    </source>
</evidence>
<sequence length="160" mass="17409">MARQNAALIWVRVSQITRDCQAEVKPAEHSICTAGVVSVSPLLGIGTACYCGCNEVYTFSRKLEERCGEASKTSLTDEQIEVLSTLVEDVPLTPEQIEVLENLGMTTYASDFATGLDELQIQEILGELDVPPEGLSEIDCKGLRTRAQKACNDCSVCHII</sequence>
<name>A0A1X2G9V6_9FUNG</name>
<dbReference type="Proteomes" id="UP000242146">
    <property type="component" value="Unassembled WGS sequence"/>
</dbReference>
<keyword evidence="2" id="KW-1185">Reference proteome</keyword>
<dbReference type="EMBL" id="MCGT01000031">
    <property type="protein sequence ID" value="ORX47967.1"/>
    <property type="molecule type" value="Genomic_DNA"/>
</dbReference>
<protein>
    <submittedName>
        <fullName evidence="1">Uncharacterized protein</fullName>
    </submittedName>
</protein>
<evidence type="ECO:0000313" key="1">
    <source>
        <dbReference type="EMBL" id="ORX47967.1"/>
    </source>
</evidence>
<gene>
    <name evidence="1" type="ORF">DM01DRAFT_1348361</name>
</gene>
<proteinExistence type="predicted"/>
<reference evidence="1 2" key="1">
    <citation type="submission" date="2016-07" db="EMBL/GenBank/DDBJ databases">
        <title>Pervasive Adenine N6-methylation of Active Genes in Fungi.</title>
        <authorList>
            <consortium name="DOE Joint Genome Institute"/>
            <person name="Mondo S.J."/>
            <person name="Dannebaum R.O."/>
            <person name="Kuo R.C."/>
            <person name="Labutti K."/>
            <person name="Haridas S."/>
            <person name="Kuo A."/>
            <person name="Salamov A."/>
            <person name="Ahrendt S.R."/>
            <person name="Lipzen A."/>
            <person name="Sullivan W."/>
            <person name="Andreopoulos W.B."/>
            <person name="Clum A."/>
            <person name="Lindquist E."/>
            <person name="Daum C."/>
            <person name="Ramamoorthy G.K."/>
            <person name="Gryganskyi A."/>
            <person name="Culley D."/>
            <person name="Magnuson J.K."/>
            <person name="James T.Y."/>
            <person name="O'Malley M.A."/>
            <person name="Stajich J.E."/>
            <person name="Spatafora J.W."/>
            <person name="Visel A."/>
            <person name="Grigoriev I.V."/>
        </authorList>
    </citation>
    <scope>NUCLEOTIDE SEQUENCE [LARGE SCALE GENOMIC DNA]</scope>
    <source>
        <strain evidence="1 2">NRRL 3301</strain>
    </source>
</reference>
<dbReference type="AlphaFoldDB" id="A0A1X2G9V6"/>
<accession>A0A1X2G9V6</accession>
<comment type="caution">
    <text evidence="1">The sequence shown here is derived from an EMBL/GenBank/DDBJ whole genome shotgun (WGS) entry which is preliminary data.</text>
</comment>
<organism evidence="1 2">
    <name type="scientific">Hesseltinella vesiculosa</name>
    <dbReference type="NCBI Taxonomy" id="101127"/>
    <lineage>
        <taxon>Eukaryota</taxon>
        <taxon>Fungi</taxon>
        <taxon>Fungi incertae sedis</taxon>
        <taxon>Mucoromycota</taxon>
        <taxon>Mucoromycotina</taxon>
        <taxon>Mucoromycetes</taxon>
        <taxon>Mucorales</taxon>
        <taxon>Cunninghamellaceae</taxon>
        <taxon>Hesseltinella</taxon>
    </lineage>
</organism>